<dbReference type="SUPFAM" id="SSF46689">
    <property type="entry name" value="Homeodomain-like"/>
    <property type="match status" value="1"/>
</dbReference>
<keyword evidence="4" id="KW-1133">Transmembrane helix</keyword>
<gene>
    <name evidence="6" type="ORF">CH357_13530</name>
</gene>
<keyword evidence="4" id="KW-0472">Membrane</keyword>
<dbReference type="AlphaFoldDB" id="A0A2M9XC84"/>
<evidence type="ECO:0000256" key="1">
    <source>
        <dbReference type="ARBA" id="ARBA00023015"/>
    </source>
</evidence>
<dbReference type="RefSeq" id="WP_100707287.1">
    <property type="nucleotide sequence ID" value="NZ_NPDL01000005.1"/>
</dbReference>
<dbReference type="GO" id="GO:0043565">
    <property type="term" value="F:sequence-specific DNA binding"/>
    <property type="evidence" value="ECO:0007669"/>
    <property type="project" value="InterPro"/>
</dbReference>
<feature type="transmembrane region" description="Helical" evidence="4">
    <location>
        <begin position="96"/>
        <end position="117"/>
    </location>
</feature>
<dbReference type="PROSITE" id="PS00041">
    <property type="entry name" value="HTH_ARAC_FAMILY_1"/>
    <property type="match status" value="1"/>
</dbReference>
<sequence length="370" mass="42462">MDLETGYLVFGAAFGCIWSLGILLSPASLGERTRAALIMFFSSLWLVGGATFLSGLVKTYPVLYGIHIPFALGIAPLLYIHFQITLLGLEISIKEILLHFLPNLLCVILLLPFWLGGEEFRLRALQEITQGKSYSSILAFLQITPKISILSYFLPLLWMYRSYLFRSEQDENEERARRMFLIFICLVCFVIFWGLTGSILRRIEFVKESIFSLPVLLVVGFLLSQREPNWLGFVGKSLREVRYKKSRLKGMDESKIKDRLETLMKREKVYADEDLTLSQLAEELGLSNHQLSEFLNQRLSMKFSDYINSWRIEEAKVLLLEDTERSILAISESVGFNSKSAFNEAFKKFADSTPSEFRKTAILYKASLKF</sequence>
<dbReference type="InterPro" id="IPR009057">
    <property type="entry name" value="Homeodomain-like_sf"/>
</dbReference>
<evidence type="ECO:0000256" key="4">
    <source>
        <dbReference type="SAM" id="Phobius"/>
    </source>
</evidence>
<dbReference type="Proteomes" id="UP000232196">
    <property type="component" value="Unassembled WGS sequence"/>
</dbReference>
<dbReference type="GO" id="GO:0003700">
    <property type="term" value="F:DNA-binding transcription factor activity"/>
    <property type="evidence" value="ECO:0007669"/>
    <property type="project" value="InterPro"/>
</dbReference>
<feature type="domain" description="HTH araC/xylS-type" evidence="5">
    <location>
        <begin position="254"/>
        <end position="360"/>
    </location>
</feature>
<name>A0A2M9XC84_9LEPT</name>
<feature type="transmembrane region" description="Helical" evidence="4">
    <location>
        <begin position="137"/>
        <end position="158"/>
    </location>
</feature>
<evidence type="ECO:0000313" key="7">
    <source>
        <dbReference type="Proteomes" id="UP000232196"/>
    </source>
</evidence>
<evidence type="ECO:0000256" key="2">
    <source>
        <dbReference type="ARBA" id="ARBA00023125"/>
    </source>
</evidence>
<protein>
    <submittedName>
        <fullName evidence="6">AraC family transcriptional regulator</fullName>
    </submittedName>
</protein>
<accession>A0A2M9XC84</accession>
<dbReference type="Pfam" id="PF12833">
    <property type="entry name" value="HTH_18"/>
    <property type="match status" value="1"/>
</dbReference>
<dbReference type="PANTHER" id="PTHR43280">
    <property type="entry name" value="ARAC-FAMILY TRANSCRIPTIONAL REGULATOR"/>
    <property type="match status" value="1"/>
</dbReference>
<feature type="transmembrane region" description="Helical" evidence="4">
    <location>
        <begin position="179"/>
        <end position="199"/>
    </location>
</feature>
<keyword evidence="3" id="KW-0804">Transcription</keyword>
<evidence type="ECO:0000256" key="3">
    <source>
        <dbReference type="ARBA" id="ARBA00023163"/>
    </source>
</evidence>
<organism evidence="6 7">
    <name type="scientific">Leptospira hartskeerlii</name>
    <dbReference type="NCBI Taxonomy" id="2023177"/>
    <lineage>
        <taxon>Bacteria</taxon>
        <taxon>Pseudomonadati</taxon>
        <taxon>Spirochaetota</taxon>
        <taxon>Spirochaetia</taxon>
        <taxon>Leptospirales</taxon>
        <taxon>Leptospiraceae</taxon>
        <taxon>Leptospira</taxon>
    </lineage>
</organism>
<evidence type="ECO:0000259" key="5">
    <source>
        <dbReference type="PROSITE" id="PS01124"/>
    </source>
</evidence>
<keyword evidence="4" id="KW-0812">Transmembrane</keyword>
<feature type="transmembrane region" description="Helical" evidence="4">
    <location>
        <begin position="62"/>
        <end position="84"/>
    </location>
</feature>
<proteinExistence type="predicted"/>
<dbReference type="InterPro" id="IPR018062">
    <property type="entry name" value="HTH_AraC-typ_CS"/>
</dbReference>
<dbReference type="SMART" id="SM00342">
    <property type="entry name" value="HTH_ARAC"/>
    <property type="match status" value="1"/>
</dbReference>
<feature type="transmembrane region" description="Helical" evidence="4">
    <location>
        <begin position="36"/>
        <end position="56"/>
    </location>
</feature>
<dbReference type="EMBL" id="NPDN01000006">
    <property type="protein sequence ID" value="PJZ25219.1"/>
    <property type="molecule type" value="Genomic_DNA"/>
</dbReference>
<keyword evidence="1" id="KW-0805">Transcription regulation</keyword>
<dbReference type="Gene3D" id="1.10.10.60">
    <property type="entry name" value="Homeodomain-like"/>
    <property type="match status" value="2"/>
</dbReference>
<keyword evidence="7" id="KW-1185">Reference proteome</keyword>
<keyword evidence="2" id="KW-0238">DNA-binding</keyword>
<reference evidence="6 7" key="1">
    <citation type="submission" date="2017-07" db="EMBL/GenBank/DDBJ databases">
        <title>Leptospira spp. isolated from tropical soils.</title>
        <authorList>
            <person name="Thibeaux R."/>
            <person name="Iraola G."/>
            <person name="Ferres I."/>
            <person name="Bierque E."/>
            <person name="Girault D."/>
            <person name="Soupe-Gilbert M.-E."/>
            <person name="Picardeau M."/>
            <person name="Goarant C."/>
        </authorList>
    </citation>
    <scope>NUCLEOTIDE SEQUENCE [LARGE SCALE GENOMIC DNA]</scope>
    <source>
        <strain evidence="6 7">MCA1-C-A1</strain>
    </source>
</reference>
<dbReference type="PROSITE" id="PS01124">
    <property type="entry name" value="HTH_ARAC_FAMILY_2"/>
    <property type="match status" value="1"/>
</dbReference>
<evidence type="ECO:0000313" key="6">
    <source>
        <dbReference type="EMBL" id="PJZ25219.1"/>
    </source>
</evidence>
<dbReference type="PANTHER" id="PTHR43280:SF29">
    <property type="entry name" value="ARAC-FAMILY TRANSCRIPTIONAL REGULATOR"/>
    <property type="match status" value="1"/>
</dbReference>
<comment type="caution">
    <text evidence="6">The sequence shown here is derived from an EMBL/GenBank/DDBJ whole genome shotgun (WGS) entry which is preliminary data.</text>
</comment>
<dbReference type="InterPro" id="IPR018060">
    <property type="entry name" value="HTH_AraC"/>
</dbReference>
<dbReference type="OrthoDB" id="9799319at2"/>
<feature type="transmembrane region" description="Helical" evidence="4">
    <location>
        <begin position="6"/>
        <end position="24"/>
    </location>
</feature>